<dbReference type="Proteomes" id="UP001214170">
    <property type="component" value="Chromosome"/>
</dbReference>
<feature type="transmembrane region" description="Helical" evidence="2">
    <location>
        <begin position="62"/>
        <end position="82"/>
    </location>
</feature>
<accession>A0ABY8GUD3</accession>
<evidence type="ECO:0000313" key="3">
    <source>
        <dbReference type="EMBL" id="WFP08470.1"/>
    </source>
</evidence>
<gene>
    <name evidence="3" type="ORF">P8T11_00955</name>
</gene>
<feature type="transmembrane region" description="Helical" evidence="2">
    <location>
        <begin position="21"/>
        <end position="42"/>
    </location>
</feature>
<organism evidence="3 4">
    <name type="scientific">Achromobacter spanius</name>
    <dbReference type="NCBI Taxonomy" id="217203"/>
    <lineage>
        <taxon>Bacteria</taxon>
        <taxon>Pseudomonadati</taxon>
        <taxon>Pseudomonadota</taxon>
        <taxon>Betaproteobacteria</taxon>
        <taxon>Burkholderiales</taxon>
        <taxon>Alcaligenaceae</taxon>
        <taxon>Achromobacter</taxon>
    </lineage>
</organism>
<keyword evidence="2" id="KW-0812">Transmembrane</keyword>
<protein>
    <submittedName>
        <fullName evidence="3">Phage abortive infection protein</fullName>
    </submittedName>
</protein>
<name>A0ABY8GUD3_9BURK</name>
<dbReference type="EMBL" id="CP121261">
    <property type="protein sequence ID" value="WFP08470.1"/>
    <property type="molecule type" value="Genomic_DNA"/>
</dbReference>
<sequence>MPKNTQHNEEPREPQRAAESNLFLFWVLPGVLALACLAAYAIVFRGNPAGEPESWGQFGDFFGGMINPVVGMITIILLVKTFRAQQEELRSQLAQAQESGDALKKQAEATALQSFEQTLFTWFGNYKQIVHGLHTQEYDDYGELKPPRVGLDAIRKWAFKIRFSWEKENAFERRLQEMARKRADPATLIQSEIEEAASILMQKWEDLMADGSHEIKPAMRTLFGIFKWISSHPDEFLSIEKKRLYSGIIRAQLTDNELQLLFFNGLTKRGEAFSSLANKFALFDNLDNPNDFRMHILLRSSRNLYEPSAFGTNPPNFFMNPPASKSTP</sequence>
<keyword evidence="4" id="KW-1185">Reference proteome</keyword>
<dbReference type="Pfam" id="PF16872">
    <property type="entry name" value="putAbiC"/>
    <property type="match status" value="1"/>
</dbReference>
<proteinExistence type="predicted"/>
<evidence type="ECO:0000256" key="2">
    <source>
        <dbReference type="SAM" id="Phobius"/>
    </source>
</evidence>
<evidence type="ECO:0000256" key="1">
    <source>
        <dbReference type="SAM" id="Coils"/>
    </source>
</evidence>
<keyword evidence="1" id="KW-0175">Coiled coil</keyword>
<dbReference type="RefSeq" id="WP_268078752.1">
    <property type="nucleotide sequence ID" value="NZ_CP106885.1"/>
</dbReference>
<reference evidence="3 4" key="1">
    <citation type="submission" date="2023-03" db="EMBL/GenBank/DDBJ databases">
        <title>Achromobacter spanius LIG8.</title>
        <authorList>
            <person name="Shrestha S."/>
        </authorList>
    </citation>
    <scope>NUCLEOTIDE SEQUENCE [LARGE SCALE GENOMIC DNA]</scope>
    <source>
        <strain evidence="3 4">LIG8</strain>
    </source>
</reference>
<keyword evidence="2" id="KW-1133">Transmembrane helix</keyword>
<dbReference type="InterPro" id="IPR031709">
    <property type="entry name" value="PutAbiC"/>
</dbReference>
<keyword evidence="2" id="KW-0472">Membrane</keyword>
<feature type="coiled-coil region" evidence="1">
    <location>
        <begin position="79"/>
        <end position="106"/>
    </location>
</feature>
<evidence type="ECO:0000313" key="4">
    <source>
        <dbReference type="Proteomes" id="UP001214170"/>
    </source>
</evidence>